<dbReference type="InterPro" id="IPR042099">
    <property type="entry name" value="ANL_N_sf"/>
</dbReference>
<keyword evidence="6" id="KW-1185">Reference proteome</keyword>
<dbReference type="Pfam" id="PF13193">
    <property type="entry name" value="AMP-binding_C"/>
    <property type="match status" value="1"/>
</dbReference>
<feature type="domain" description="AMP-binding enzyme C-terminal" evidence="4">
    <location>
        <begin position="422"/>
        <end position="497"/>
    </location>
</feature>
<dbReference type="Gene3D" id="3.40.50.12780">
    <property type="entry name" value="N-terminal domain of ligase-like"/>
    <property type="match status" value="1"/>
</dbReference>
<dbReference type="EMBL" id="SLXQ01000006">
    <property type="protein sequence ID" value="TCP51907.1"/>
    <property type="molecule type" value="Genomic_DNA"/>
</dbReference>
<evidence type="ECO:0000313" key="6">
    <source>
        <dbReference type="Proteomes" id="UP000294911"/>
    </source>
</evidence>
<evidence type="ECO:0000256" key="2">
    <source>
        <dbReference type="ARBA" id="ARBA00022598"/>
    </source>
</evidence>
<comment type="caution">
    <text evidence="5">The sequence shown here is derived from an EMBL/GenBank/DDBJ whole genome shotgun (WGS) entry which is preliminary data.</text>
</comment>
<organism evidence="5 6">
    <name type="scientific">Tamaricihabitans halophyticus</name>
    <dbReference type="NCBI Taxonomy" id="1262583"/>
    <lineage>
        <taxon>Bacteria</taxon>
        <taxon>Bacillati</taxon>
        <taxon>Actinomycetota</taxon>
        <taxon>Actinomycetes</taxon>
        <taxon>Pseudonocardiales</taxon>
        <taxon>Pseudonocardiaceae</taxon>
        <taxon>Tamaricihabitans</taxon>
    </lineage>
</organism>
<sequence length="508" mass="55310">MHLTQLLHRSVQQFPDDPAVVYQDRTRTFREVADRVARFASALRTLGVATGDRVAMYSLNSDRYIEYYYAVPWAGGVLNPVNIRWSPAEIAYSLRDSRTTVLLVDDMFAGSVPAIRAQYPELETVIHCGDGPTPEGMLNYEVLLAHAEPVADARRTSDDLAGVFYTGGTTGEPKGVMLSHRNLLTSAMGASATGYFMTGRRPRLLHTAPMFHLADFACWVSGSLAGGTHVVIPAFDPKVLLDAVERHQVTDVLLVPTMIQLLVDDPATAQRDLSSVEFIGYGASVISEAVLGRAMRTFPNADFGQAYGMTEVSPIATLLSPDDHRDPSLRRAAGRAAPHAEVRVVDPDDNEVPRGTVGEIVISGEHVMLGYWEKPAETAQALRGGWMHTGDGGYMDERGYIYVVDRIKDMIITGGENVYSAEVENVLAKHPAIAACAVIGVPDEQWGERVHAVVVPAEGATVTAEELREFAKQHVAGYKAPRSVEVVAALPMSGAGKVLKRELRAKYR</sequence>
<dbReference type="RefSeq" id="WP_132877781.1">
    <property type="nucleotide sequence ID" value="NZ_SLXQ01000006.1"/>
</dbReference>
<dbReference type="InterPro" id="IPR020845">
    <property type="entry name" value="AMP-binding_CS"/>
</dbReference>
<dbReference type="OrthoDB" id="3172305at2"/>
<evidence type="ECO:0000259" key="3">
    <source>
        <dbReference type="Pfam" id="PF00501"/>
    </source>
</evidence>
<dbReference type="NCBIfam" id="NF004837">
    <property type="entry name" value="PRK06187.1"/>
    <property type="match status" value="1"/>
</dbReference>
<dbReference type="InterPro" id="IPR000873">
    <property type="entry name" value="AMP-dep_synth/lig_dom"/>
</dbReference>
<dbReference type="InterPro" id="IPR045851">
    <property type="entry name" value="AMP-bd_C_sf"/>
</dbReference>
<dbReference type="FunFam" id="3.30.300.30:FF:000008">
    <property type="entry name" value="2,3-dihydroxybenzoate-AMP ligase"/>
    <property type="match status" value="1"/>
</dbReference>
<dbReference type="Proteomes" id="UP000294911">
    <property type="component" value="Unassembled WGS sequence"/>
</dbReference>
<dbReference type="InterPro" id="IPR025110">
    <property type="entry name" value="AMP-bd_C"/>
</dbReference>
<evidence type="ECO:0000256" key="1">
    <source>
        <dbReference type="ARBA" id="ARBA00006432"/>
    </source>
</evidence>
<dbReference type="PANTHER" id="PTHR43767">
    <property type="entry name" value="LONG-CHAIN-FATTY-ACID--COA LIGASE"/>
    <property type="match status" value="1"/>
</dbReference>
<dbReference type="PROSITE" id="PS00455">
    <property type="entry name" value="AMP_BINDING"/>
    <property type="match status" value="1"/>
</dbReference>
<name>A0A4R2QQM6_9PSEU</name>
<dbReference type="Pfam" id="PF00501">
    <property type="entry name" value="AMP-binding"/>
    <property type="match status" value="1"/>
</dbReference>
<keyword evidence="2 5" id="KW-0436">Ligase</keyword>
<protein>
    <submittedName>
        <fullName evidence="5">Acyl-CoA synthetase (AMP-forming)/AMP-acid ligase II</fullName>
    </submittedName>
</protein>
<dbReference type="CDD" id="cd17631">
    <property type="entry name" value="FACL_FadD13-like"/>
    <property type="match status" value="1"/>
</dbReference>
<dbReference type="Gene3D" id="3.30.300.30">
    <property type="match status" value="1"/>
</dbReference>
<evidence type="ECO:0000313" key="5">
    <source>
        <dbReference type="EMBL" id="TCP51907.1"/>
    </source>
</evidence>
<evidence type="ECO:0000259" key="4">
    <source>
        <dbReference type="Pfam" id="PF13193"/>
    </source>
</evidence>
<dbReference type="GO" id="GO:0016878">
    <property type="term" value="F:acid-thiol ligase activity"/>
    <property type="evidence" value="ECO:0007669"/>
    <property type="project" value="UniProtKB-ARBA"/>
</dbReference>
<comment type="similarity">
    <text evidence="1">Belongs to the ATP-dependent AMP-binding enzyme family.</text>
</comment>
<gene>
    <name evidence="5" type="ORF">EV191_10671</name>
</gene>
<proteinExistence type="inferred from homology"/>
<reference evidence="5 6" key="1">
    <citation type="submission" date="2019-03" db="EMBL/GenBank/DDBJ databases">
        <title>Genomic Encyclopedia of Type Strains, Phase IV (KMG-IV): sequencing the most valuable type-strain genomes for metagenomic binning, comparative biology and taxonomic classification.</title>
        <authorList>
            <person name="Goeker M."/>
        </authorList>
    </citation>
    <scope>NUCLEOTIDE SEQUENCE [LARGE SCALE GENOMIC DNA]</scope>
    <source>
        <strain evidence="5 6">DSM 45765</strain>
    </source>
</reference>
<dbReference type="SUPFAM" id="SSF56801">
    <property type="entry name" value="Acetyl-CoA synthetase-like"/>
    <property type="match status" value="1"/>
</dbReference>
<dbReference type="PANTHER" id="PTHR43767:SF1">
    <property type="entry name" value="NONRIBOSOMAL PEPTIDE SYNTHASE PES1 (EUROFUNG)-RELATED"/>
    <property type="match status" value="1"/>
</dbReference>
<accession>A0A4R2QQM6</accession>
<dbReference type="InterPro" id="IPR050237">
    <property type="entry name" value="ATP-dep_AMP-bd_enzyme"/>
</dbReference>
<dbReference type="AlphaFoldDB" id="A0A4R2QQM6"/>
<feature type="domain" description="AMP-dependent synthetase/ligase" evidence="3">
    <location>
        <begin position="8"/>
        <end position="372"/>
    </location>
</feature>